<dbReference type="Proteomes" id="UP000594463">
    <property type="component" value="Chromosome"/>
</dbReference>
<accession>A0A7T1AKX8</accession>
<organism evidence="1 2">
    <name type="scientific">Atribacter laminatus</name>
    <dbReference type="NCBI Taxonomy" id="2847778"/>
    <lineage>
        <taxon>Bacteria</taxon>
        <taxon>Pseudomonadati</taxon>
        <taxon>Atribacterota</taxon>
        <taxon>Atribacteria</taxon>
        <taxon>Atribacterales</taxon>
        <taxon>Atribacteraceae</taxon>
        <taxon>Atribacter</taxon>
    </lineage>
</organism>
<dbReference type="AlphaFoldDB" id="A0A7T1AKX8"/>
<evidence type="ECO:0000313" key="1">
    <source>
        <dbReference type="EMBL" id="QPM67824.1"/>
    </source>
</evidence>
<name>A0A7T1AKX8_ATRLM</name>
<evidence type="ECO:0000313" key="2">
    <source>
        <dbReference type="Proteomes" id="UP000594463"/>
    </source>
</evidence>
<reference evidence="1 2" key="1">
    <citation type="journal article" date="2021" name="Nat. Commun.">
        <title>Isolation of a member of the candidate phylum Atribacteria reveals a unique cell membrane structure.</title>
        <authorList>
            <person name="Taiki K."/>
            <person name="Nobu M.K."/>
            <person name="Kusada H."/>
            <person name="Meng X.-Y."/>
            <person name="Hosoki N."/>
            <person name="Uematsu K."/>
            <person name="Yoshioka H."/>
            <person name="Kamagata Y."/>
            <person name="Tamaki H."/>
        </authorList>
    </citation>
    <scope>NUCLEOTIDE SEQUENCE [LARGE SCALE GENOMIC DNA]</scope>
    <source>
        <strain evidence="1 2">RT761</strain>
    </source>
</reference>
<proteinExistence type="predicted"/>
<keyword evidence="2" id="KW-1185">Reference proteome</keyword>
<dbReference type="RefSeq" id="WP_218113003.1">
    <property type="nucleotide sequence ID" value="NZ_CP065383.1"/>
</dbReference>
<gene>
    <name evidence="1" type="ORF">RT761_01037</name>
</gene>
<protein>
    <submittedName>
        <fullName evidence="1">Uncharacterized protein</fullName>
    </submittedName>
</protein>
<dbReference type="KEGG" id="alam:RT761_01037"/>
<dbReference type="EMBL" id="CP065383">
    <property type="protein sequence ID" value="QPM67824.1"/>
    <property type="molecule type" value="Genomic_DNA"/>
</dbReference>
<sequence>MRINERIKKLENQSTPLDWSKVKIYDWSSIPEEFEELARQEAAGETVIIRVRLLRKEEEPEPPGPHFNDVKLKPGQKIAIVL</sequence>